<comment type="similarity">
    <text evidence="3 12">Belongs to the glycosyl hydrolase 47 family.</text>
</comment>
<sequence>MWATPLHRAFRSSLLLRNTIYGSLILLALTTLMYIKTPTSTTSIIPHYTQPSEPPRELEDVSIAEWVRRSVQVKQAFLHAYRNYERFAAPHDELKPLTQGKVDNFNGWGVSAFDSLDTMLLMNLDDEYTRALDLVKKVNFKKSEPRFVPFFETIIRYLGGLLSAYALSKDQILVSRAQDLAKALDPVFNKRTGMPYYSVDPSSGETLGPQLGILAEIASLQLEYTYLAKLTKSKHFLSRSQTLMKTLSSANLQHTGGMFPIQWNITSGEPFAYRLSVGAQADSAHEYLLKLYLLTGKKDKRSLEMYIRATTHIINNLLYLSPTRHLLYVTDSDMPTFDRASSTTHIFEHLSCFLPGLLALGAHTLPLNNLTRLGINLDVLGNEKLYGHVGKGYHRLKKYNLKELHMWAAEGLAKTCWITYADQPTGLGPDEIMMATVHKNVADANGDSYLWMDALDKWKKSGGHGVIPGLADHQPIIYTEFERSRGTGKGHDYELRKPGYLLRPETIESIYLMWRITGDWKWRARGWTIFEAIEKQTKTRYGYASVLSVDTVPPALSDSMPSYFLAETLKYLYLMFLEDDPVSLDKWVFNTEAHAFPVLV</sequence>
<dbReference type="InterPro" id="IPR001382">
    <property type="entry name" value="Glyco_hydro_47"/>
</dbReference>
<dbReference type="GO" id="GO:0036503">
    <property type="term" value="P:ERAD pathway"/>
    <property type="evidence" value="ECO:0007669"/>
    <property type="project" value="UniProtKB-ARBA"/>
</dbReference>
<accession>A0A9P5Z478</accession>
<keyword evidence="6 10" id="KW-0106">Calcium</keyword>
<evidence type="ECO:0000256" key="12">
    <source>
        <dbReference type="RuleBase" id="RU361193"/>
    </source>
</evidence>
<evidence type="ECO:0000256" key="1">
    <source>
        <dbReference type="ARBA" id="ARBA00001913"/>
    </source>
</evidence>
<evidence type="ECO:0000313" key="14">
    <source>
        <dbReference type="EMBL" id="KAF9480536.1"/>
    </source>
</evidence>
<keyword evidence="15" id="KW-1185">Reference proteome</keyword>
<dbReference type="SUPFAM" id="SSF48225">
    <property type="entry name" value="Seven-hairpin glycosidases"/>
    <property type="match status" value="1"/>
</dbReference>
<evidence type="ECO:0000256" key="13">
    <source>
        <dbReference type="SAM" id="Phobius"/>
    </source>
</evidence>
<dbReference type="GO" id="GO:0005509">
    <property type="term" value="F:calcium ion binding"/>
    <property type="evidence" value="ECO:0007669"/>
    <property type="project" value="InterPro"/>
</dbReference>
<dbReference type="InterPro" id="IPR050749">
    <property type="entry name" value="Glycosyl_Hydrolase_47"/>
</dbReference>
<dbReference type="Proteomes" id="UP000807469">
    <property type="component" value="Unassembled WGS sequence"/>
</dbReference>
<gene>
    <name evidence="14" type="ORF">BDN70DRAFT_877530</name>
</gene>
<comment type="pathway">
    <text evidence="2">Protein modification; protein glycosylation.</text>
</comment>
<keyword evidence="13" id="KW-0472">Membrane</keyword>
<evidence type="ECO:0000256" key="11">
    <source>
        <dbReference type="PIRSR" id="PIRSR601382-3"/>
    </source>
</evidence>
<feature type="transmembrane region" description="Helical" evidence="13">
    <location>
        <begin position="14"/>
        <end position="35"/>
    </location>
</feature>
<dbReference type="GO" id="GO:0004571">
    <property type="term" value="F:mannosyl-oligosaccharide 1,2-alpha-mannosidase activity"/>
    <property type="evidence" value="ECO:0007669"/>
    <property type="project" value="UniProtKB-EC"/>
</dbReference>
<dbReference type="InterPro" id="IPR012341">
    <property type="entry name" value="6hp_glycosidase-like_sf"/>
</dbReference>
<dbReference type="OrthoDB" id="8118055at2759"/>
<keyword evidence="13" id="KW-1133">Transmembrane helix</keyword>
<evidence type="ECO:0000256" key="5">
    <source>
        <dbReference type="ARBA" id="ARBA00022801"/>
    </source>
</evidence>
<keyword evidence="4 10" id="KW-0479">Metal-binding</keyword>
<organism evidence="14 15">
    <name type="scientific">Pholiota conissans</name>
    <dbReference type="NCBI Taxonomy" id="109636"/>
    <lineage>
        <taxon>Eukaryota</taxon>
        <taxon>Fungi</taxon>
        <taxon>Dikarya</taxon>
        <taxon>Basidiomycota</taxon>
        <taxon>Agaricomycotina</taxon>
        <taxon>Agaricomycetes</taxon>
        <taxon>Agaricomycetidae</taxon>
        <taxon>Agaricales</taxon>
        <taxon>Agaricineae</taxon>
        <taxon>Strophariaceae</taxon>
        <taxon>Pholiota</taxon>
    </lineage>
</organism>
<keyword evidence="13" id="KW-0812">Transmembrane</keyword>
<evidence type="ECO:0000256" key="2">
    <source>
        <dbReference type="ARBA" id="ARBA00004922"/>
    </source>
</evidence>
<dbReference type="GO" id="GO:0005975">
    <property type="term" value="P:carbohydrate metabolic process"/>
    <property type="evidence" value="ECO:0007669"/>
    <property type="project" value="InterPro"/>
</dbReference>
<comment type="catalytic activity">
    <reaction evidence="8">
        <text>N(4)-(alpha-D-Man-(1-&gt;2)-alpha-D-Man-(1-&gt;2)-alpha-D-Man-(1-&gt;3)-[alpha-D-Man-(1-&gt;3)-[alpha-D-Man-(1-&gt;2)-alpha-D-Man-(1-&gt;6)]-alpha-D-Man-(1-&gt;6)]-beta-D-Man-(1-&gt;4)-beta-D-GlcNAc-(1-&gt;4)-beta-D-GlcNAc)-L-asparaginyl-[protein] (N-glucan mannose isomer 8A1,2,3B1,3) + 3 H2O = N(4)-(alpha-D-Man-(1-&gt;3)-[alpha-D-Man-(1-&gt;3)-[alpha-D-Man-(1-&gt;6)]-alpha-D-Man-(1-&gt;6)]-beta-D-Man-(1-&gt;4)-beta-D-GlcNAc-(1-&gt;4)-beta-D-GlcNAc)-L-asparaginyl-[protein] (N-glucan mannose isomer 5A1,2) + 3 beta-D-mannose</text>
        <dbReference type="Rhea" id="RHEA:56028"/>
        <dbReference type="Rhea" id="RHEA-COMP:14358"/>
        <dbReference type="Rhea" id="RHEA-COMP:14367"/>
        <dbReference type="ChEBI" id="CHEBI:15377"/>
        <dbReference type="ChEBI" id="CHEBI:28563"/>
        <dbReference type="ChEBI" id="CHEBI:59087"/>
        <dbReference type="ChEBI" id="CHEBI:60628"/>
        <dbReference type="EC" id="3.2.1.113"/>
    </reaction>
</comment>
<evidence type="ECO:0000256" key="7">
    <source>
        <dbReference type="ARBA" id="ARBA00023157"/>
    </source>
</evidence>
<dbReference type="Gene3D" id="1.50.10.10">
    <property type="match status" value="1"/>
</dbReference>
<keyword evidence="5 12" id="KW-0378">Hydrolase</keyword>
<reference evidence="14" key="1">
    <citation type="submission" date="2020-11" db="EMBL/GenBank/DDBJ databases">
        <authorList>
            <consortium name="DOE Joint Genome Institute"/>
            <person name="Ahrendt S."/>
            <person name="Riley R."/>
            <person name="Andreopoulos W."/>
            <person name="Labutti K."/>
            <person name="Pangilinan J."/>
            <person name="Ruiz-Duenas F.J."/>
            <person name="Barrasa J.M."/>
            <person name="Sanchez-Garcia M."/>
            <person name="Camarero S."/>
            <person name="Miyauchi S."/>
            <person name="Serrano A."/>
            <person name="Linde D."/>
            <person name="Babiker R."/>
            <person name="Drula E."/>
            <person name="Ayuso-Fernandez I."/>
            <person name="Pacheco R."/>
            <person name="Padilla G."/>
            <person name="Ferreira P."/>
            <person name="Barriuso J."/>
            <person name="Kellner H."/>
            <person name="Castanera R."/>
            <person name="Alfaro M."/>
            <person name="Ramirez L."/>
            <person name="Pisabarro A.G."/>
            <person name="Kuo A."/>
            <person name="Tritt A."/>
            <person name="Lipzen A."/>
            <person name="He G."/>
            <person name="Yan M."/>
            <person name="Ng V."/>
            <person name="Cullen D."/>
            <person name="Martin F."/>
            <person name="Rosso M.-N."/>
            <person name="Henrissat B."/>
            <person name="Hibbett D."/>
            <person name="Martinez A.T."/>
            <person name="Grigoriev I.V."/>
        </authorList>
    </citation>
    <scope>NUCLEOTIDE SEQUENCE</scope>
    <source>
        <strain evidence="14">CIRM-BRFM 674</strain>
    </source>
</reference>
<dbReference type="PRINTS" id="PR00747">
    <property type="entry name" value="GLYHDRLASE47"/>
</dbReference>
<dbReference type="PANTHER" id="PTHR11742:SF55">
    <property type="entry name" value="ENDOPLASMIC RETICULUM MANNOSYL-OLIGOSACCHARIDE 1,2-ALPHA-MANNOSIDASE"/>
    <property type="match status" value="1"/>
</dbReference>
<dbReference type="GO" id="GO:0016020">
    <property type="term" value="C:membrane"/>
    <property type="evidence" value="ECO:0007669"/>
    <property type="project" value="InterPro"/>
</dbReference>
<keyword evidence="12" id="KW-0326">Glycosidase</keyword>
<dbReference type="GO" id="GO:0005783">
    <property type="term" value="C:endoplasmic reticulum"/>
    <property type="evidence" value="ECO:0007669"/>
    <property type="project" value="TreeGrafter"/>
</dbReference>
<feature type="binding site" evidence="10">
    <location>
        <position position="591"/>
    </location>
    <ligand>
        <name>Ca(2+)</name>
        <dbReference type="ChEBI" id="CHEBI:29108"/>
    </ligand>
</feature>
<evidence type="ECO:0000256" key="3">
    <source>
        <dbReference type="ARBA" id="ARBA00007658"/>
    </source>
</evidence>
<proteinExistence type="inferred from homology"/>
<dbReference type="AlphaFoldDB" id="A0A9P5Z478"/>
<evidence type="ECO:0000256" key="8">
    <source>
        <dbReference type="ARBA" id="ARBA00047669"/>
    </source>
</evidence>
<dbReference type="EC" id="3.2.1.-" evidence="12"/>
<comment type="cofactor">
    <cofactor evidence="1 10">
        <name>Ca(2+)</name>
        <dbReference type="ChEBI" id="CHEBI:29108"/>
    </cofactor>
</comment>
<feature type="disulfide bond" evidence="11">
    <location>
        <begin position="352"/>
        <end position="416"/>
    </location>
</feature>
<evidence type="ECO:0000256" key="4">
    <source>
        <dbReference type="ARBA" id="ARBA00022723"/>
    </source>
</evidence>
<evidence type="ECO:0000256" key="6">
    <source>
        <dbReference type="ARBA" id="ARBA00022837"/>
    </source>
</evidence>
<dbReference type="Pfam" id="PF01532">
    <property type="entry name" value="Glyco_hydro_47"/>
    <property type="match status" value="1"/>
</dbReference>
<dbReference type="InterPro" id="IPR036026">
    <property type="entry name" value="Seven-hairpin_glycosidases"/>
</dbReference>
<comment type="caution">
    <text evidence="14">The sequence shown here is derived from an EMBL/GenBank/DDBJ whole genome shotgun (WGS) entry which is preliminary data.</text>
</comment>
<name>A0A9P5Z478_9AGAR</name>
<evidence type="ECO:0000256" key="10">
    <source>
        <dbReference type="PIRSR" id="PIRSR601382-2"/>
    </source>
</evidence>
<evidence type="ECO:0000256" key="9">
    <source>
        <dbReference type="ARBA" id="ARBA00048605"/>
    </source>
</evidence>
<evidence type="ECO:0000313" key="15">
    <source>
        <dbReference type="Proteomes" id="UP000807469"/>
    </source>
</evidence>
<protein>
    <recommendedName>
        <fullName evidence="12">alpha-1,2-Mannosidase</fullName>
        <ecNumber evidence="12">3.2.1.-</ecNumber>
    </recommendedName>
</protein>
<comment type="catalytic activity">
    <reaction evidence="9">
        <text>N(4)-(alpha-D-Man-(1-&gt;2)-alpha-D-Man-(1-&gt;2)-alpha-D-Man-(1-&gt;3)-[alpha-D-Man-(1-&gt;2)-alpha-D-Man-(1-&gt;3)-[alpha-D-Man-(1-&gt;2)-alpha-D-Man-(1-&gt;6)]-alpha-D-Man-(1-&gt;6)]-beta-D-Man-(1-&gt;4)-beta-D-GlcNAc-(1-&gt;4)-beta-D-GlcNAc)-L-asparaginyl-[protein] (N-glucan mannose isomer 9A1,2,3B1,2,3) + 4 H2O = N(4)-(alpha-D-Man-(1-&gt;3)-[alpha-D-Man-(1-&gt;3)-[alpha-D-Man-(1-&gt;6)]-alpha-D-Man-(1-&gt;6)]-beta-D-Man-(1-&gt;4)-beta-D-GlcNAc-(1-&gt;4)-beta-D-GlcNAc)-L-asparaginyl-[protein] (N-glucan mannose isomer 5A1,2) + 4 beta-D-mannose</text>
        <dbReference type="Rhea" id="RHEA:56008"/>
        <dbReference type="Rhea" id="RHEA-COMP:14356"/>
        <dbReference type="Rhea" id="RHEA-COMP:14367"/>
        <dbReference type="ChEBI" id="CHEBI:15377"/>
        <dbReference type="ChEBI" id="CHEBI:28563"/>
        <dbReference type="ChEBI" id="CHEBI:59087"/>
        <dbReference type="ChEBI" id="CHEBI:139493"/>
        <dbReference type="EC" id="3.2.1.113"/>
    </reaction>
</comment>
<keyword evidence="7 11" id="KW-1015">Disulfide bond</keyword>
<dbReference type="EMBL" id="MU155193">
    <property type="protein sequence ID" value="KAF9480536.1"/>
    <property type="molecule type" value="Genomic_DNA"/>
</dbReference>
<dbReference type="PANTHER" id="PTHR11742">
    <property type="entry name" value="MANNOSYL-OLIGOSACCHARIDE ALPHA-1,2-MANNOSIDASE-RELATED"/>
    <property type="match status" value="1"/>
</dbReference>